<gene>
    <name evidence="1" type="ORF">Q5E86_04390</name>
</gene>
<keyword evidence="2" id="KW-1185">Reference proteome</keyword>
<evidence type="ECO:0000313" key="2">
    <source>
        <dbReference type="Proteomes" id="UP001176478"/>
    </source>
</evidence>
<name>A0ABT9AP38_9GAMM</name>
<organism evidence="1 2">
    <name type="scientific">Providencia huashanensis</name>
    <dbReference type="NCBI Taxonomy" id="3037798"/>
    <lineage>
        <taxon>Bacteria</taxon>
        <taxon>Pseudomonadati</taxon>
        <taxon>Pseudomonadota</taxon>
        <taxon>Gammaproteobacteria</taxon>
        <taxon>Enterobacterales</taxon>
        <taxon>Morganellaceae</taxon>
        <taxon>Providencia</taxon>
    </lineage>
</organism>
<proteinExistence type="predicted"/>
<accession>A0ABT9AP38</accession>
<dbReference type="EMBL" id="JAUQTG010000002">
    <property type="protein sequence ID" value="MDO7855622.1"/>
    <property type="molecule type" value="Genomic_DNA"/>
</dbReference>
<dbReference type="Gene3D" id="1.10.4120.20">
    <property type="match status" value="1"/>
</dbReference>
<comment type="caution">
    <text evidence="1">The sequence shown here is derived from an EMBL/GenBank/DDBJ whole genome shotgun (WGS) entry which is preliminary data.</text>
</comment>
<protein>
    <recommendedName>
        <fullName evidence="3">IpaB/EvcA family protein</fullName>
    </recommendedName>
</protein>
<evidence type="ECO:0000313" key="1">
    <source>
        <dbReference type="EMBL" id="MDO7855622.1"/>
    </source>
</evidence>
<reference evidence="1" key="2">
    <citation type="journal article" date="2024" name="Int. J. Antimicrob. Agents">
        <title>Identification of a novel Providencia species showing multi-drug-resistant in three patients with hospital-acquired infection.</title>
        <authorList>
            <person name="Yang W."/>
            <person name="Chen J."/>
            <person name="Yang F."/>
            <person name="Ji P."/>
            <person name="Shen S."/>
            <person name="Yin D."/>
            <person name="Hu F."/>
        </authorList>
    </citation>
    <scope>NUCLEOTIDE SEQUENCE</scope>
    <source>
        <strain evidence="1">CRE-138-0111</strain>
    </source>
</reference>
<dbReference type="Proteomes" id="UP001176478">
    <property type="component" value="Unassembled WGS sequence"/>
</dbReference>
<evidence type="ECO:0008006" key="3">
    <source>
        <dbReference type="Google" id="ProtNLM"/>
    </source>
</evidence>
<sequence>MSVHLNQVIKSPKPFITITKGCSKFSHKIKEALNINSKKIELKFEGNTITLNESKIVRKLKSQIETADKLEKFKISEKKIQIGSTINRAIDETREELSDKLNKTKVSLTSSDKKEIFHRVAKKCGISESEIDTNASQQFIKHLLSQQKQIQKVITHDLFLNKEQPNGDNAAVTKYVIGTLNARVQEIFFPDINFKKIKDCAESETKELLENKLNQANNEIVTLYFSIEKKRWFSWR</sequence>
<reference evidence="1" key="1">
    <citation type="submission" date="2023-07" db="EMBL/GenBank/DDBJ databases">
        <authorList>
            <person name="Yang W."/>
            <person name="Chen J."/>
            <person name="Ji P."/>
            <person name="Hu F."/>
        </authorList>
    </citation>
    <scope>NUCLEOTIDE SEQUENCE</scope>
    <source>
        <strain evidence="1">CRE-138-0111</strain>
    </source>
</reference>